<organism evidence="1 2">
    <name type="scientific">Phytophthora cactorum</name>
    <dbReference type="NCBI Taxonomy" id="29920"/>
    <lineage>
        <taxon>Eukaryota</taxon>
        <taxon>Sar</taxon>
        <taxon>Stramenopiles</taxon>
        <taxon>Oomycota</taxon>
        <taxon>Peronosporomycetes</taxon>
        <taxon>Peronosporales</taxon>
        <taxon>Peronosporaceae</taxon>
        <taxon>Phytophthora</taxon>
    </lineage>
</organism>
<dbReference type="AlphaFoldDB" id="A0A8T1BPX2"/>
<proteinExistence type="predicted"/>
<gene>
    <name evidence="1" type="ORF">PC115_g14127</name>
</gene>
<reference evidence="1" key="1">
    <citation type="submission" date="2018-10" db="EMBL/GenBank/DDBJ databases">
        <title>Effector identification in a new, highly contiguous assembly of the strawberry crown rot pathogen Phytophthora cactorum.</title>
        <authorList>
            <person name="Armitage A.D."/>
            <person name="Nellist C.F."/>
            <person name="Bates H."/>
            <person name="Vickerstaff R.J."/>
            <person name="Harrison R.J."/>
        </authorList>
    </citation>
    <scope>NUCLEOTIDE SEQUENCE</scope>
    <source>
        <strain evidence="1">4032</strain>
    </source>
</reference>
<dbReference type="EMBL" id="RCMI01000527">
    <property type="protein sequence ID" value="KAG2906877.1"/>
    <property type="molecule type" value="Genomic_DNA"/>
</dbReference>
<dbReference type="VEuPathDB" id="FungiDB:PC110_g23484"/>
<dbReference type="Proteomes" id="UP000774804">
    <property type="component" value="Unassembled WGS sequence"/>
</dbReference>
<protein>
    <submittedName>
        <fullName evidence="1">Uncharacterized protein</fullName>
    </submittedName>
</protein>
<evidence type="ECO:0000313" key="2">
    <source>
        <dbReference type="Proteomes" id="UP000774804"/>
    </source>
</evidence>
<comment type="caution">
    <text evidence="1">The sequence shown here is derived from an EMBL/GenBank/DDBJ whole genome shotgun (WGS) entry which is preliminary data.</text>
</comment>
<sequence length="93" mass="10130">MSASQQEQLNNRSVSAPIQKIAGQVKHRNNGKEYESVIVLGANVKLKRKGKRNGKRGKSAIAFFSCRTAPGCHRKNVKSGDGKIAIVTKKVEP</sequence>
<name>A0A8T1BPX2_9STRA</name>
<evidence type="ECO:0000313" key="1">
    <source>
        <dbReference type="EMBL" id="KAG2906877.1"/>
    </source>
</evidence>
<accession>A0A8T1BPX2</accession>